<dbReference type="EMBL" id="CAKOGP040001335">
    <property type="protein sequence ID" value="CAJ1945229.1"/>
    <property type="molecule type" value="Genomic_DNA"/>
</dbReference>
<evidence type="ECO:0000313" key="4">
    <source>
        <dbReference type="Proteomes" id="UP001295423"/>
    </source>
</evidence>
<keyword evidence="2" id="KW-0732">Signal</keyword>
<evidence type="ECO:0000256" key="2">
    <source>
        <dbReference type="SAM" id="SignalP"/>
    </source>
</evidence>
<dbReference type="Proteomes" id="UP001295423">
    <property type="component" value="Unassembled WGS sequence"/>
</dbReference>
<feature type="chain" id="PRO_5042135011" description="SGNH hydrolase-type esterase domain-containing protein" evidence="2">
    <location>
        <begin position="26"/>
        <end position="390"/>
    </location>
</feature>
<feature type="compositionally biased region" description="Low complexity" evidence="1">
    <location>
        <begin position="371"/>
        <end position="390"/>
    </location>
</feature>
<dbReference type="AlphaFoldDB" id="A0AAD2CW21"/>
<sequence length="390" mass="43620">MTSMLQISSLLLLLLLTTTLSSVRAQDAGDFISDPAENDIGEELAIQVAELDEELSVAHIGNSIQFYNDCPRLLQRMLKYKYKEVISDSCFRGGANVTRLFNDGNGMEDRFDTPNALLDDGTFDIGAPNVTFLLKEREWDYVIINDHTQGPVREVNRTASMDTLQNKYLPLIGDNTMVILLMTAAYRAPAKHSGDLGGFYQFTELLDEGYDEYEAIFPQATVAHFGLAFKYIRDNYGKSYWNRLYAPDDFHPSPMGTFLEASVLFCTITGEMPPEAYDETWWSNARYLDPPMPFPSKQDAAILREVAGIICGIEEPEEVPPNQGFNVILALSIGLLLSNIVLCRFLQLQKLSERQKRKLRDSAVSRPNVHSDSSSSEGSGRSAHSLSEVV</sequence>
<comment type="caution">
    <text evidence="3">The sequence shown here is derived from an EMBL/GenBank/DDBJ whole genome shotgun (WGS) entry which is preliminary data.</text>
</comment>
<name>A0AAD2CW21_9STRA</name>
<dbReference type="InterPro" id="IPR036514">
    <property type="entry name" value="SGNH_hydro_sf"/>
</dbReference>
<evidence type="ECO:0000313" key="3">
    <source>
        <dbReference type="EMBL" id="CAJ1945229.1"/>
    </source>
</evidence>
<feature type="region of interest" description="Disordered" evidence="1">
    <location>
        <begin position="357"/>
        <end position="390"/>
    </location>
</feature>
<proteinExistence type="predicted"/>
<keyword evidence="4" id="KW-1185">Reference proteome</keyword>
<evidence type="ECO:0000256" key="1">
    <source>
        <dbReference type="SAM" id="MobiDB-lite"/>
    </source>
</evidence>
<reference evidence="3" key="1">
    <citation type="submission" date="2023-08" db="EMBL/GenBank/DDBJ databases">
        <authorList>
            <person name="Audoor S."/>
            <person name="Bilcke G."/>
        </authorList>
    </citation>
    <scope>NUCLEOTIDE SEQUENCE</scope>
</reference>
<accession>A0AAD2CW21</accession>
<evidence type="ECO:0008006" key="5">
    <source>
        <dbReference type="Google" id="ProtNLM"/>
    </source>
</evidence>
<feature type="signal peptide" evidence="2">
    <location>
        <begin position="1"/>
        <end position="25"/>
    </location>
</feature>
<dbReference type="Gene3D" id="3.40.50.1110">
    <property type="entry name" value="SGNH hydrolase"/>
    <property type="match status" value="1"/>
</dbReference>
<protein>
    <recommendedName>
        <fullName evidence="5">SGNH hydrolase-type esterase domain-containing protein</fullName>
    </recommendedName>
</protein>
<organism evidence="3 4">
    <name type="scientific">Cylindrotheca closterium</name>
    <dbReference type="NCBI Taxonomy" id="2856"/>
    <lineage>
        <taxon>Eukaryota</taxon>
        <taxon>Sar</taxon>
        <taxon>Stramenopiles</taxon>
        <taxon>Ochrophyta</taxon>
        <taxon>Bacillariophyta</taxon>
        <taxon>Bacillariophyceae</taxon>
        <taxon>Bacillariophycidae</taxon>
        <taxon>Bacillariales</taxon>
        <taxon>Bacillariaceae</taxon>
        <taxon>Cylindrotheca</taxon>
    </lineage>
</organism>
<gene>
    <name evidence="3" type="ORF">CYCCA115_LOCUS9373</name>
</gene>